<keyword evidence="2" id="KW-1185">Reference proteome</keyword>
<dbReference type="Proteomes" id="UP001174909">
    <property type="component" value="Unassembled WGS sequence"/>
</dbReference>
<evidence type="ECO:0000313" key="1">
    <source>
        <dbReference type="EMBL" id="CAI8026023.1"/>
    </source>
</evidence>
<protein>
    <submittedName>
        <fullName evidence="1">Uncharacterized protein</fullName>
    </submittedName>
</protein>
<reference evidence="1" key="1">
    <citation type="submission" date="2023-03" db="EMBL/GenBank/DDBJ databases">
        <authorList>
            <person name="Steffen K."/>
            <person name="Cardenas P."/>
        </authorList>
    </citation>
    <scope>NUCLEOTIDE SEQUENCE</scope>
</reference>
<proteinExistence type="predicted"/>
<comment type="caution">
    <text evidence="1">The sequence shown here is derived from an EMBL/GenBank/DDBJ whole genome shotgun (WGS) entry which is preliminary data.</text>
</comment>
<name>A0AA35S9N7_GEOBA</name>
<accession>A0AA35S9N7</accession>
<dbReference type="EMBL" id="CASHTH010002195">
    <property type="protein sequence ID" value="CAI8026023.1"/>
    <property type="molecule type" value="Genomic_DNA"/>
</dbReference>
<evidence type="ECO:0000313" key="2">
    <source>
        <dbReference type="Proteomes" id="UP001174909"/>
    </source>
</evidence>
<sequence length="81" mass="9443">MYVSMTRHTFQPLHTTHTYIHTHYNVHSLVYTPHCLPCLSLHLSNSPATTGVIHSHKNQNFAITDLQVKWCICTHKHRLNQ</sequence>
<gene>
    <name evidence="1" type="ORF">GBAR_LOCUS14999</name>
</gene>
<organism evidence="1 2">
    <name type="scientific">Geodia barretti</name>
    <name type="common">Barrett's horny sponge</name>
    <dbReference type="NCBI Taxonomy" id="519541"/>
    <lineage>
        <taxon>Eukaryota</taxon>
        <taxon>Metazoa</taxon>
        <taxon>Porifera</taxon>
        <taxon>Demospongiae</taxon>
        <taxon>Heteroscleromorpha</taxon>
        <taxon>Tetractinellida</taxon>
        <taxon>Astrophorina</taxon>
        <taxon>Geodiidae</taxon>
        <taxon>Geodia</taxon>
    </lineage>
</organism>
<dbReference type="AlphaFoldDB" id="A0AA35S9N7"/>